<evidence type="ECO:0000259" key="4">
    <source>
        <dbReference type="Pfam" id="PF08389"/>
    </source>
</evidence>
<dbReference type="GO" id="GO:0042565">
    <property type="term" value="C:RNA nuclear export complex"/>
    <property type="evidence" value="ECO:0007669"/>
    <property type="project" value="TreeGrafter"/>
</dbReference>
<dbReference type="InterPro" id="IPR016024">
    <property type="entry name" value="ARM-type_fold"/>
</dbReference>
<evidence type="ECO:0000313" key="7">
    <source>
        <dbReference type="Proteomes" id="UP001375240"/>
    </source>
</evidence>
<dbReference type="Gene3D" id="1.25.10.10">
    <property type="entry name" value="Leucine-rich Repeat Variant"/>
    <property type="match status" value="1"/>
</dbReference>
<reference evidence="6 7" key="1">
    <citation type="submission" date="2019-10" db="EMBL/GenBank/DDBJ databases">
        <authorList>
            <person name="Palmer J.M."/>
        </authorList>
    </citation>
    <scope>NUCLEOTIDE SEQUENCE [LARGE SCALE GENOMIC DNA]</scope>
    <source>
        <strain evidence="6 7">TWF696</strain>
    </source>
</reference>
<dbReference type="Proteomes" id="UP001375240">
    <property type="component" value="Unassembled WGS sequence"/>
</dbReference>
<feature type="domain" description="Exportin-1/Importin-beta-like" evidence="4">
    <location>
        <begin position="135"/>
        <end position="310"/>
    </location>
</feature>
<proteinExistence type="predicted"/>
<dbReference type="InterPro" id="IPR011989">
    <property type="entry name" value="ARM-like"/>
</dbReference>
<dbReference type="GO" id="GO:0008033">
    <property type="term" value="P:tRNA processing"/>
    <property type="evidence" value="ECO:0007669"/>
    <property type="project" value="UniProtKB-KW"/>
</dbReference>
<dbReference type="AlphaFoldDB" id="A0AAV9U3Y0"/>
<evidence type="ECO:0000256" key="1">
    <source>
        <dbReference type="ARBA" id="ARBA00022694"/>
    </source>
</evidence>
<accession>A0AAV9U3Y0</accession>
<dbReference type="GO" id="GO:0005049">
    <property type="term" value="F:nuclear export signal receptor activity"/>
    <property type="evidence" value="ECO:0007669"/>
    <property type="project" value="InterPro"/>
</dbReference>
<comment type="caution">
    <text evidence="6">The sequence shown here is derived from an EMBL/GenBank/DDBJ whole genome shotgun (WGS) entry which is preliminary data.</text>
</comment>
<keyword evidence="1" id="KW-0819">tRNA processing</keyword>
<gene>
    <name evidence="6" type="ORF">TWF696_002125</name>
</gene>
<dbReference type="InterPro" id="IPR045065">
    <property type="entry name" value="XPO1/5"/>
</dbReference>
<feature type="region of interest" description="Disordered" evidence="3">
    <location>
        <begin position="1218"/>
        <end position="1247"/>
    </location>
</feature>
<dbReference type="EMBL" id="JAVHNQ010000012">
    <property type="protein sequence ID" value="KAK6335345.1"/>
    <property type="molecule type" value="Genomic_DNA"/>
</dbReference>
<dbReference type="Pfam" id="PF08389">
    <property type="entry name" value="Xpo1"/>
    <property type="match status" value="1"/>
</dbReference>
<dbReference type="InterPro" id="IPR045478">
    <property type="entry name" value="Exportin-5_C"/>
</dbReference>
<feature type="domain" description="Exportin-5 C-terminal" evidence="5">
    <location>
        <begin position="357"/>
        <end position="1205"/>
    </location>
</feature>
<evidence type="ECO:0000256" key="2">
    <source>
        <dbReference type="ARBA" id="ARBA00025147"/>
    </source>
</evidence>
<feature type="region of interest" description="Disordered" evidence="3">
    <location>
        <begin position="1"/>
        <end position="36"/>
    </location>
</feature>
<organism evidence="6 7">
    <name type="scientific">Orbilia brochopaga</name>
    <dbReference type="NCBI Taxonomy" id="3140254"/>
    <lineage>
        <taxon>Eukaryota</taxon>
        <taxon>Fungi</taxon>
        <taxon>Dikarya</taxon>
        <taxon>Ascomycota</taxon>
        <taxon>Pezizomycotina</taxon>
        <taxon>Orbiliomycetes</taxon>
        <taxon>Orbiliales</taxon>
        <taxon>Orbiliaceae</taxon>
        <taxon>Orbilia</taxon>
    </lineage>
</organism>
<dbReference type="GO" id="GO:0005634">
    <property type="term" value="C:nucleus"/>
    <property type="evidence" value="ECO:0007669"/>
    <property type="project" value="TreeGrafter"/>
</dbReference>
<dbReference type="InterPro" id="IPR013598">
    <property type="entry name" value="Exportin-1/Importin-b-like"/>
</dbReference>
<dbReference type="GO" id="GO:0006405">
    <property type="term" value="P:RNA export from nucleus"/>
    <property type="evidence" value="ECO:0007669"/>
    <property type="project" value="TreeGrafter"/>
</dbReference>
<dbReference type="SUPFAM" id="SSF48371">
    <property type="entry name" value="ARM repeat"/>
    <property type="match status" value="1"/>
</dbReference>
<protein>
    <submittedName>
        <fullName evidence="6">Uncharacterized protein</fullName>
    </submittedName>
</protein>
<dbReference type="PANTHER" id="PTHR11223">
    <property type="entry name" value="EXPORTIN 1/5"/>
    <property type="match status" value="1"/>
</dbReference>
<evidence type="ECO:0000256" key="3">
    <source>
        <dbReference type="SAM" id="MobiDB-lite"/>
    </source>
</evidence>
<comment type="function">
    <text evidence="2">tRNA nucleus export receptor which facilitates tRNA translocation across the nuclear pore complex. Involved in pre-tRNA splicing, probably by affecting the interaction of pre-tRNA with splicing endonuclease.</text>
</comment>
<dbReference type="GO" id="GO:0006611">
    <property type="term" value="P:protein export from nucleus"/>
    <property type="evidence" value="ECO:0007669"/>
    <property type="project" value="InterPro"/>
</dbReference>
<keyword evidence="7" id="KW-1185">Reference proteome</keyword>
<evidence type="ECO:0000259" key="5">
    <source>
        <dbReference type="Pfam" id="PF19273"/>
    </source>
</evidence>
<evidence type="ECO:0000313" key="6">
    <source>
        <dbReference type="EMBL" id="KAK6335345.1"/>
    </source>
</evidence>
<dbReference type="GO" id="GO:0005737">
    <property type="term" value="C:cytoplasm"/>
    <property type="evidence" value="ECO:0007669"/>
    <property type="project" value="TreeGrafter"/>
</dbReference>
<dbReference type="PANTHER" id="PTHR11223:SF3">
    <property type="entry name" value="EXPORTIN-5"/>
    <property type="match status" value="1"/>
</dbReference>
<sequence>MDAVGEPVHHQLANGGGGSNGSNRDASSSHPTPADGPAVQQIIAALQVIHDPHSSNPHRKQAGDFLEQAKADSKAPLHGYTLATDVSQIPAVRHFGLGLLAHAIRYNWIDYGKEESTAIRQWVVLLAKSSRPEDPSYLRNKVAQLWVDVAKRSWAAEWIDMDFNLFELWETDLLHRELAMYILESLVDEIFNREDSQSDPRTTVLHKACVDIFTPYRVLAESYPQRENKVDIRCGEDGWLGRLVIQLQECLNAGISDSKTEAFAVQALSTLRSCMSWSIPKAIVHTGAVDCLGRAMMCGNAQLRVISIEALTTLFQREFLDDDDFRAIVGPLYRTNTIRELRNILGAINVDAESPDEDIYLFLKRFSEMIGNLGNTLEEKYASMPPDADISEFLLLLFEFAKEQSLVVSQHNVNAWARILRKEDLRDHATVHRLAPQLIEFCDERLLRYESLPPDSRNPSYLFLFEDFETMPERHSFLGNYRRYLSSIIDSLVRRRPFDVFPFILNNLDNAISRMLKEMPRITPENYVKNSDFYLKTDAKFTVVDAALKGYIRWFASLPPDNIREAQESQATFENNLGQWCEKLLTVDFQDPMMKKKVVQLVVALSTTALENQPGLMLKALEYVLLTRFPENTPNGAYNDAVKDLQGTCIGELQRLALKMPDNLIQVYGQLEMKINEIITTQQLDGRHRLAYQTFLYSIVLHTKQIEPQLRIRTLESHLAPIIEAWSRPELTEMLASFDGFCRMLMLNQVEEYLHTRKANQIQNWSAHELDAEGQNLQTQLTDKYNALPLRATKGYIAVTADKIKKPSPTYEIACLLWRDKISLILPNLLKFLTHAHAFHNPKNWANLPLELHPVMQRVLTDRFWQSGISAGSRDEFYENVSKTRLTMEGFASSIRGTIRTVRETCYSILWALGKLDINFYDYPELPGPLTIAMFQDADSLSSHQMTTLINISRVILDECPMQYRPHFLTPFLSSMFLQVDKKVVGEWTRLVNAGLIATTEEDKLTVEMKEESVLRQLTYTAVLVVAQLLDPGRPEPGYPTESQEVSQTESMTAAKREGQMREFILSCDNILEPLILFCTHTLGMRDSRCCGIIIRVFRSIIDEFVTRPGLREFICREVFMAAINSFNDDYFVEIQKDLAGLIAQIYTLYSPSTDQPRQLLLTVPGVNEAKVNAFHRRIMGVMNVRVQRSLMMDLLGDVRGVPLSEKGKVVIPRIKEKEKAEKEREKERERKVAMEREQREAMERRTPEYGGLVDMFA</sequence>
<dbReference type="GO" id="GO:0003723">
    <property type="term" value="F:RNA binding"/>
    <property type="evidence" value="ECO:0007669"/>
    <property type="project" value="TreeGrafter"/>
</dbReference>
<name>A0AAV9U3Y0_9PEZI</name>
<dbReference type="Pfam" id="PF19273">
    <property type="entry name" value="Exportin-5"/>
    <property type="match status" value="1"/>
</dbReference>